<evidence type="ECO:0000256" key="7">
    <source>
        <dbReference type="ARBA" id="ARBA00022840"/>
    </source>
</evidence>
<evidence type="ECO:0000256" key="6">
    <source>
        <dbReference type="ARBA" id="ARBA00022741"/>
    </source>
</evidence>
<comment type="pathway">
    <text evidence="2 10">Cofactor biosynthesis; NAD(+) biosynthesis; deamido-NAD(+) from nicotinate D-ribonucleotide: step 1/1.</text>
</comment>
<keyword evidence="13" id="KW-1185">Reference proteome</keyword>
<evidence type="ECO:0000256" key="2">
    <source>
        <dbReference type="ARBA" id="ARBA00005019"/>
    </source>
</evidence>
<dbReference type="GO" id="GO:0009435">
    <property type="term" value="P:NAD+ biosynthetic process"/>
    <property type="evidence" value="ECO:0007669"/>
    <property type="project" value="UniProtKB-UniRule"/>
</dbReference>
<keyword evidence="3 10" id="KW-0662">Pyridine nucleotide biosynthesis</keyword>
<accession>A0A927CV18</accession>
<dbReference type="EC" id="2.7.7.18" evidence="10"/>
<gene>
    <name evidence="10" type="primary">nadD</name>
    <name evidence="12" type="ORF">IDH41_29560</name>
</gene>
<keyword evidence="5 10" id="KW-0548">Nucleotidyltransferase</keyword>
<dbReference type="RefSeq" id="WP_190867672.1">
    <property type="nucleotide sequence ID" value="NZ_JACXIY010000057.1"/>
</dbReference>
<reference evidence="12" key="1">
    <citation type="submission" date="2020-09" db="EMBL/GenBank/DDBJ databases">
        <title>A novel bacterium of genus Paenibacillus, isolated from South China Sea.</title>
        <authorList>
            <person name="Huang H."/>
            <person name="Mo K."/>
            <person name="Hu Y."/>
        </authorList>
    </citation>
    <scope>NUCLEOTIDE SEQUENCE</scope>
    <source>
        <strain evidence="12">IB182493</strain>
    </source>
</reference>
<evidence type="ECO:0000256" key="10">
    <source>
        <dbReference type="HAMAP-Rule" id="MF_00244"/>
    </source>
</evidence>
<keyword evidence="6 10" id="KW-0547">Nucleotide-binding</keyword>
<dbReference type="CDD" id="cd02165">
    <property type="entry name" value="NMNAT"/>
    <property type="match status" value="1"/>
</dbReference>
<evidence type="ECO:0000313" key="13">
    <source>
        <dbReference type="Proteomes" id="UP000632125"/>
    </source>
</evidence>
<dbReference type="InterPro" id="IPR005248">
    <property type="entry name" value="NadD/NMNAT"/>
</dbReference>
<name>A0A927CV18_9BACL</name>
<dbReference type="GO" id="GO:0004515">
    <property type="term" value="F:nicotinate-nucleotide adenylyltransferase activity"/>
    <property type="evidence" value="ECO:0007669"/>
    <property type="project" value="UniProtKB-UniRule"/>
</dbReference>
<dbReference type="SUPFAM" id="SSF52374">
    <property type="entry name" value="Nucleotidylyl transferase"/>
    <property type="match status" value="1"/>
</dbReference>
<dbReference type="NCBIfam" id="NF000840">
    <property type="entry name" value="PRK00071.1-3"/>
    <property type="match status" value="1"/>
</dbReference>
<organism evidence="12 13">
    <name type="scientific">Paenibacillus arenilitoris</name>
    <dbReference type="NCBI Taxonomy" id="2772299"/>
    <lineage>
        <taxon>Bacteria</taxon>
        <taxon>Bacillati</taxon>
        <taxon>Bacillota</taxon>
        <taxon>Bacilli</taxon>
        <taxon>Bacillales</taxon>
        <taxon>Paenibacillaceae</taxon>
        <taxon>Paenibacillus</taxon>
    </lineage>
</organism>
<dbReference type="AlphaFoldDB" id="A0A927CV18"/>
<evidence type="ECO:0000256" key="8">
    <source>
        <dbReference type="ARBA" id="ARBA00023027"/>
    </source>
</evidence>
<comment type="caution">
    <text evidence="12">The sequence shown here is derived from an EMBL/GenBank/DDBJ whole genome shotgun (WGS) entry which is preliminary data.</text>
</comment>
<dbReference type="PANTHER" id="PTHR39321">
    <property type="entry name" value="NICOTINATE-NUCLEOTIDE ADENYLYLTRANSFERASE-RELATED"/>
    <property type="match status" value="1"/>
</dbReference>
<proteinExistence type="inferred from homology"/>
<dbReference type="InterPro" id="IPR004821">
    <property type="entry name" value="Cyt_trans-like"/>
</dbReference>
<keyword evidence="8 10" id="KW-0520">NAD</keyword>
<evidence type="ECO:0000313" key="12">
    <source>
        <dbReference type="EMBL" id="MBD2872721.1"/>
    </source>
</evidence>
<dbReference type="PANTHER" id="PTHR39321:SF3">
    <property type="entry name" value="PHOSPHOPANTETHEINE ADENYLYLTRANSFERASE"/>
    <property type="match status" value="1"/>
</dbReference>
<comment type="function">
    <text evidence="1 10">Catalyzes the reversible adenylation of nicotinate mononucleotide (NaMN) to nicotinic acid adenine dinucleotide (NaAD).</text>
</comment>
<evidence type="ECO:0000256" key="3">
    <source>
        <dbReference type="ARBA" id="ARBA00022642"/>
    </source>
</evidence>
<protein>
    <recommendedName>
        <fullName evidence="10">Probable nicotinate-nucleotide adenylyltransferase</fullName>
        <ecNumber evidence="10">2.7.7.18</ecNumber>
    </recommendedName>
    <alternativeName>
        <fullName evidence="10">Deamido-NAD(+) diphosphorylase</fullName>
    </alternativeName>
    <alternativeName>
        <fullName evidence="10">Deamido-NAD(+) pyrophosphorylase</fullName>
    </alternativeName>
    <alternativeName>
        <fullName evidence="10">Nicotinate mononucleotide adenylyltransferase</fullName>
        <shortName evidence="10">NaMN adenylyltransferase</shortName>
    </alternativeName>
</protein>
<dbReference type="Pfam" id="PF01467">
    <property type="entry name" value="CTP_transf_like"/>
    <property type="match status" value="1"/>
</dbReference>
<evidence type="ECO:0000256" key="4">
    <source>
        <dbReference type="ARBA" id="ARBA00022679"/>
    </source>
</evidence>
<comment type="similarity">
    <text evidence="10">Belongs to the NadD family.</text>
</comment>
<dbReference type="NCBIfam" id="TIGR00482">
    <property type="entry name" value="nicotinate (nicotinamide) nucleotide adenylyltransferase"/>
    <property type="match status" value="1"/>
</dbReference>
<dbReference type="EMBL" id="JACXIY010000057">
    <property type="protein sequence ID" value="MBD2872721.1"/>
    <property type="molecule type" value="Genomic_DNA"/>
</dbReference>
<feature type="domain" description="Cytidyltransferase-like" evidence="11">
    <location>
        <begin position="6"/>
        <end position="169"/>
    </location>
</feature>
<comment type="catalytic activity">
    <reaction evidence="9 10">
        <text>nicotinate beta-D-ribonucleotide + ATP + H(+) = deamido-NAD(+) + diphosphate</text>
        <dbReference type="Rhea" id="RHEA:22860"/>
        <dbReference type="ChEBI" id="CHEBI:15378"/>
        <dbReference type="ChEBI" id="CHEBI:30616"/>
        <dbReference type="ChEBI" id="CHEBI:33019"/>
        <dbReference type="ChEBI" id="CHEBI:57502"/>
        <dbReference type="ChEBI" id="CHEBI:58437"/>
        <dbReference type="EC" id="2.7.7.18"/>
    </reaction>
</comment>
<dbReference type="Proteomes" id="UP000632125">
    <property type="component" value="Unassembled WGS sequence"/>
</dbReference>
<dbReference type="GO" id="GO:0005524">
    <property type="term" value="F:ATP binding"/>
    <property type="evidence" value="ECO:0007669"/>
    <property type="project" value="UniProtKB-KW"/>
</dbReference>
<dbReference type="InterPro" id="IPR014729">
    <property type="entry name" value="Rossmann-like_a/b/a_fold"/>
</dbReference>
<evidence type="ECO:0000259" key="11">
    <source>
        <dbReference type="Pfam" id="PF01467"/>
    </source>
</evidence>
<evidence type="ECO:0000256" key="1">
    <source>
        <dbReference type="ARBA" id="ARBA00002324"/>
    </source>
</evidence>
<keyword evidence="4 10" id="KW-0808">Transferase</keyword>
<dbReference type="HAMAP" id="MF_00244">
    <property type="entry name" value="NaMN_adenylyltr"/>
    <property type="match status" value="1"/>
</dbReference>
<evidence type="ECO:0000256" key="5">
    <source>
        <dbReference type="ARBA" id="ARBA00022695"/>
    </source>
</evidence>
<dbReference type="NCBIfam" id="TIGR00125">
    <property type="entry name" value="cyt_tran_rel"/>
    <property type="match status" value="1"/>
</dbReference>
<dbReference type="Gene3D" id="3.40.50.620">
    <property type="entry name" value="HUPs"/>
    <property type="match status" value="1"/>
</dbReference>
<sequence>MSKIGIMGGTFDPVHIGHLIAAETARDACGLDEVWFIPSSGPPLKAHEPGVAGRRRYEMVCEAIAGNPAFRALDIELERGGVSYSYDTALELKHRYPEHSFSYIIGSDRINDLPRWHEIGELAKLVAFIGLERPGEAIRAEALPEYLTARIRVIPMPAIGISSTAIRTRLGEGQSVQYLVPDAVLGYIRRFKLYES</sequence>
<keyword evidence="7 10" id="KW-0067">ATP-binding</keyword>
<evidence type="ECO:0000256" key="9">
    <source>
        <dbReference type="ARBA" id="ARBA00048721"/>
    </source>
</evidence>